<name>A0AA36M6P1_CYLNA</name>
<reference evidence="4" key="1">
    <citation type="submission" date="2023-07" db="EMBL/GenBank/DDBJ databases">
        <authorList>
            <consortium name="CYATHOMIX"/>
        </authorList>
    </citation>
    <scope>NUCLEOTIDE SEQUENCE</scope>
    <source>
        <strain evidence="4">N/A</strain>
    </source>
</reference>
<dbReference type="InterPro" id="IPR011009">
    <property type="entry name" value="Kinase-like_dom_sf"/>
</dbReference>
<evidence type="ECO:0000259" key="3">
    <source>
        <dbReference type="PROSITE" id="PS50011"/>
    </source>
</evidence>
<keyword evidence="5" id="KW-1185">Reference proteome</keyword>
<proteinExistence type="predicted"/>
<dbReference type="Pfam" id="PF07714">
    <property type="entry name" value="PK_Tyr_Ser-Thr"/>
    <property type="match status" value="1"/>
</dbReference>
<dbReference type="InterPro" id="IPR000719">
    <property type="entry name" value="Prot_kinase_dom"/>
</dbReference>
<evidence type="ECO:0000256" key="1">
    <source>
        <dbReference type="ARBA" id="ARBA00022741"/>
    </source>
</evidence>
<dbReference type="SUPFAM" id="SSF56112">
    <property type="entry name" value="Protein kinase-like (PK-like)"/>
    <property type="match status" value="1"/>
</dbReference>
<evidence type="ECO:0000313" key="5">
    <source>
        <dbReference type="Proteomes" id="UP001176961"/>
    </source>
</evidence>
<dbReference type="AlphaFoldDB" id="A0AA36M6P1"/>
<organism evidence="4 5">
    <name type="scientific">Cylicocyclus nassatus</name>
    <name type="common">Nematode worm</name>
    <dbReference type="NCBI Taxonomy" id="53992"/>
    <lineage>
        <taxon>Eukaryota</taxon>
        <taxon>Metazoa</taxon>
        <taxon>Ecdysozoa</taxon>
        <taxon>Nematoda</taxon>
        <taxon>Chromadorea</taxon>
        <taxon>Rhabditida</taxon>
        <taxon>Rhabditina</taxon>
        <taxon>Rhabditomorpha</taxon>
        <taxon>Strongyloidea</taxon>
        <taxon>Strongylidae</taxon>
        <taxon>Cylicocyclus</taxon>
    </lineage>
</organism>
<dbReference type="PROSITE" id="PS50011">
    <property type="entry name" value="PROTEIN_KINASE_DOM"/>
    <property type="match status" value="1"/>
</dbReference>
<protein>
    <recommendedName>
        <fullName evidence="3">Protein kinase domain-containing protein</fullName>
    </recommendedName>
</protein>
<gene>
    <name evidence="4" type="ORF">CYNAS_LOCUS11688</name>
</gene>
<dbReference type="InterPro" id="IPR001245">
    <property type="entry name" value="Ser-Thr/Tyr_kinase_cat_dom"/>
</dbReference>
<evidence type="ECO:0000313" key="4">
    <source>
        <dbReference type="EMBL" id="CAJ0599705.1"/>
    </source>
</evidence>
<accession>A0AA36M6P1</accession>
<evidence type="ECO:0000256" key="2">
    <source>
        <dbReference type="ARBA" id="ARBA00022840"/>
    </source>
</evidence>
<dbReference type="Gene3D" id="1.10.510.10">
    <property type="entry name" value="Transferase(Phosphotransferase) domain 1"/>
    <property type="match status" value="1"/>
</dbReference>
<keyword evidence="2" id="KW-0067">ATP-binding</keyword>
<dbReference type="GO" id="GO:0004672">
    <property type="term" value="F:protein kinase activity"/>
    <property type="evidence" value="ECO:0007669"/>
    <property type="project" value="InterPro"/>
</dbReference>
<comment type="caution">
    <text evidence="4">The sequence shown here is derived from an EMBL/GenBank/DDBJ whole genome shotgun (WGS) entry which is preliminary data.</text>
</comment>
<dbReference type="InterPro" id="IPR050198">
    <property type="entry name" value="Non-receptor_tyrosine_kinases"/>
</dbReference>
<feature type="domain" description="Protein kinase" evidence="3">
    <location>
        <begin position="172"/>
        <end position="429"/>
    </location>
</feature>
<keyword evidence="1" id="KW-0547">Nucleotide-binding</keyword>
<dbReference type="EMBL" id="CATQJL010000223">
    <property type="protein sequence ID" value="CAJ0599705.1"/>
    <property type="molecule type" value="Genomic_DNA"/>
</dbReference>
<dbReference type="GO" id="GO:0005524">
    <property type="term" value="F:ATP binding"/>
    <property type="evidence" value="ECO:0007669"/>
    <property type="project" value="UniProtKB-KW"/>
</dbReference>
<dbReference type="PANTHER" id="PTHR24418">
    <property type="entry name" value="TYROSINE-PROTEIN KINASE"/>
    <property type="match status" value="1"/>
</dbReference>
<dbReference type="Proteomes" id="UP001176961">
    <property type="component" value="Unassembled WGS sequence"/>
</dbReference>
<sequence length="429" mass="49022">MTNGRQGTALDSKDNDNPFQFQSFKELKRAFQEQMARSRKHRGDESDFSAAVRESNDRRAAELVSSTFYYWSSLLDSSNVDCVLTQEKQCVLIDSTPSMYSGRERARFTLCVKNGTIAYHSIKCAANELIVTNLAKKLYKFIAEEGLQPVQRQYVYREDQLGPPVENLEFPFDGIFEVGKVKRRQIRFPSNKGILAMAIVVANLKPEERNVIINDLCTYKDFGCLNTQRLWGSIVTTSQITILLENSAIQSLASYVSAEQRSNAELLKFARQIATAADYFERAKFVHKKLSLDVCLLTADNTVKVVVFGLSTGLFPKRVYLTDVDRCRWIPWECLNSKDGTKPEPYDCKAVIWTLATILWSMFHHAAIPFENETVNEIRGREYRKTCELDIIGDLLPKGMLEILQSCWSERDKRPSSRNVLKAIKKLEQ</sequence>